<sequence>MNAIFKLCSHASRFKHIKQPSLRFLSVTSHRSKYIDEPEYIKYTKPQVPVYEPLNIQLRSYDFTVLEHYAKYVHKIALSMDMEVTNAWATPHQAFKITNNEPGTTKIANEYFLNKYERNIQIKDLPAYCATNFFEVIQSSLPMGVTVDVHPHEPKHDEIRYIPDFELLVLKEQLQELTNLDSTPVKK</sequence>
<comment type="caution">
    <text evidence="4">The sequence shown here is derived from an EMBL/GenBank/DDBJ whole genome shotgun (WGS) entry which is preliminary data.</text>
</comment>
<dbReference type="InterPro" id="IPR027487">
    <property type="entry name" value="Ribosomal_mL48"/>
</dbReference>
<evidence type="ECO:0000313" key="4">
    <source>
        <dbReference type="EMBL" id="KAG8197158.1"/>
    </source>
</evidence>
<evidence type="ECO:0000313" key="5">
    <source>
        <dbReference type="Proteomes" id="UP000827092"/>
    </source>
</evidence>
<feature type="domain" description="Small ribosomal subunit protein uS10" evidence="3">
    <location>
        <begin position="55"/>
        <end position="150"/>
    </location>
</feature>
<dbReference type="InterPro" id="IPR036838">
    <property type="entry name" value="Ribosomal_uS10_dom_sf"/>
</dbReference>
<dbReference type="GO" id="GO:0005761">
    <property type="term" value="C:mitochondrial ribosome"/>
    <property type="evidence" value="ECO:0007669"/>
    <property type="project" value="InterPro"/>
</dbReference>
<accession>A0AAV6VLR9</accession>
<keyword evidence="1" id="KW-0689">Ribosomal protein</keyword>
<dbReference type="SUPFAM" id="SSF54999">
    <property type="entry name" value="Ribosomal protein S10"/>
    <property type="match status" value="1"/>
</dbReference>
<name>A0AAV6VLR9_9ARAC</name>
<dbReference type="SMART" id="SM01403">
    <property type="entry name" value="Ribosomal_S10"/>
    <property type="match status" value="1"/>
</dbReference>
<dbReference type="GO" id="GO:1990904">
    <property type="term" value="C:ribonucleoprotein complex"/>
    <property type="evidence" value="ECO:0007669"/>
    <property type="project" value="UniProtKB-KW"/>
</dbReference>
<dbReference type="EMBL" id="JAFNEN010000058">
    <property type="protein sequence ID" value="KAG8197158.1"/>
    <property type="molecule type" value="Genomic_DNA"/>
</dbReference>
<dbReference type="Pfam" id="PF00338">
    <property type="entry name" value="Ribosomal_S10"/>
    <property type="match status" value="1"/>
</dbReference>
<evidence type="ECO:0000256" key="2">
    <source>
        <dbReference type="ARBA" id="ARBA00023274"/>
    </source>
</evidence>
<dbReference type="PANTHER" id="PTHR13473:SF0">
    <property type="entry name" value="LARGE RIBOSOMAL SUBUNIT PROTEIN ML48"/>
    <property type="match status" value="1"/>
</dbReference>
<dbReference type="Proteomes" id="UP000827092">
    <property type="component" value="Unassembled WGS sequence"/>
</dbReference>
<gene>
    <name evidence="4" type="ORF">JTE90_011319</name>
</gene>
<proteinExistence type="predicted"/>
<keyword evidence="5" id="KW-1185">Reference proteome</keyword>
<dbReference type="AlphaFoldDB" id="A0AAV6VLR9"/>
<reference evidence="4 5" key="1">
    <citation type="journal article" date="2022" name="Nat. Ecol. Evol.">
        <title>A masculinizing supergene underlies an exaggerated male reproductive morph in a spider.</title>
        <authorList>
            <person name="Hendrickx F."/>
            <person name="De Corte Z."/>
            <person name="Sonet G."/>
            <person name="Van Belleghem S.M."/>
            <person name="Kostlbacher S."/>
            <person name="Vangestel C."/>
        </authorList>
    </citation>
    <scope>NUCLEOTIDE SEQUENCE [LARGE SCALE GENOMIC DNA]</scope>
    <source>
        <strain evidence="4">W744_W776</strain>
    </source>
</reference>
<organism evidence="4 5">
    <name type="scientific">Oedothorax gibbosus</name>
    <dbReference type="NCBI Taxonomy" id="931172"/>
    <lineage>
        <taxon>Eukaryota</taxon>
        <taxon>Metazoa</taxon>
        <taxon>Ecdysozoa</taxon>
        <taxon>Arthropoda</taxon>
        <taxon>Chelicerata</taxon>
        <taxon>Arachnida</taxon>
        <taxon>Araneae</taxon>
        <taxon>Araneomorphae</taxon>
        <taxon>Entelegynae</taxon>
        <taxon>Araneoidea</taxon>
        <taxon>Linyphiidae</taxon>
        <taxon>Erigoninae</taxon>
        <taxon>Oedothorax</taxon>
    </lineage>
</organism>
<keyword evidence="2" id="KW-0687">Ribonucleoprotein</keyword>
<dbReference type="InterPro" id="IPR027486">
    <property type="entry name" value="Ribosomal_uS10_dom"/>
</dbReference>
<protein>
    <recommendedName>
        <fullName evidence="3">Small ribosomal subunit protein uS10 domain-containing protein</fullName>
    </recommendedName>
</protein>
<evidence type="ECO:0000256" key="1">
    <source>
        <dbReference type="ARBA" id="ARBA00022980"/>
    </source>
</evidence>
<evidence type="ECO:0000259" key="3">
    <source>
        <dbReference type="SMART" id="SM01403"/>
    </source>
</evidence>
<dbReference type="PANTHER" id="PTHR13473">
    <property type="entry name" value="MITOCHONDRIAL RIBOSOMAL PROTEIN L48"/>
    <property type="match status" value="1"/>
</dbReference>
<dbReference type="Gene3D" id="3.30.70.600">
    <property type="entry name" value="Ribosomal protein S10 domain"/>
    <property type="match status" value="1"/>
</dbReference>